<keyword evidence="1" id="KW-0805">Transcription regulation</keyword>
<organism evidence="5 6">
    <name type="scientific">Stutzerimonas stutzeri NF13</name>
    <dbReference type="NCBI Taxonomy" id="1212548"/>
    <lineage>
        <taxon>Bacteria</taxon>
        <taxon>Pseudomonadati</taxon>
        <taxon>Pseudomonadota</taxon>
        <taxon>Gammaproteobacteria</taxon>
        <taxon>Pseudomonadales</taxon>
        <taxon>Pseudomonadaceae</taxon>
        <taxon>Stutzerimonas</taxon>
    </lineage>
</organism>
<dbReference type="PROSITE" id="PS00041">
    <property type="entry name" value="HTH_ARAC_FAMILY_1"/>
    <property type="match status" value="1"/>
</dbReference>
<dbReference type="InterPro" id="IPR018060">
    <property type="entry name" value="HTH_AraC"/>
</dbReference>
<dbReference type="PANTHER" id="PTHR47893:SF1">
    <property type="entry name" value="REGULATORY PROTEIN PCHR"/>
    <property type="match status" value="1"/>
</dbReference>
<name>M2VJ02_STUST</name>
<dbReference type="PRINTS" id="PR00032">
    <property type="entry name" value="HTHARAC"/>
</dbReference>
<evidence type="ECO:0000256" key="2">
    <source>
        <dbReference type="ARBA" id="ARBA00023125"/>
    </source>
</evidence>
<gene>
    <name evidence="5" type="ORF">B381_12131</name>
</gene>
<evidence type="ECO:0000313" key="5">
    <source>
        <dbReference type="EMBL" id="EMD99932.1"/>
    </source>
</evidence>
<dbReference type="InterPro" id="IPR053142">
    <property type="entry name" value="PchR_regulatory_protein"/>
</dbReference>
<sequence>MALTLTEPVLFRRRARRGAQVRKVCVSLTPEWFETVGGDYAAACELAGLGRQHLAIRHWQPSARLLALVEQMLSPPDYNPLLQHLYLESRALEIASEAMSLASGQFAPSQPGLRPQEHQRIRRTLELLQSDTADNWSLERIAQEIGVNVSTLQRQFQASQGMSLFEYQRRRKLLQAREALERQGVSVSYAAWQAGYSSAANFSTAFKRAFGLTPKQARARI</sequence>
<accession>M2VJ02</accession>
<keyword evidence="3" id="KW-0804">Transcription</keyword>
<proteinExistence type="predicted"/>
<dbReference type="GO" id="GO:0009893">
    <property type="term" value="P:positive regulation of metabolic process"/>
    <property type="evidence" value="ECO:0007669"/>
    <property type="project" value="UniProtKB-ARBA"/>
</dbReference>
<dbReference type="PROSITE" id="PS01124">
    <property type="entry name" value="HTH_ARAC_FAMILY_2"/>
    <property type="match status" value="1"/>
</dbReference>
<dbReference type="Proteomes" id="UP000011700">
    <property type="component" value="Unassembled WGS sequence"/>
</dbReference>
<dbReference type="InterPro" id="IPR020449">
    <property type="entry name" value="Tscrpt_reg_AraC-type_HTH"/>
</dbReference>
<dbReference type="InterPro" id="IPR009057">
    <property type="entry name" value="Homeodomain-like_sf"/>
</dbReference>
<dbReference type="SMART" id="SM00342">
    <property type="entry name" value="HTH_ARAC"/>
    <property type="match status" value="1"/>
</dbReference>
<dbReference type="AlphaFoldDB" id="M2VJ02"/>
<dbReference type="Pfam" id="PF12833">
    <property type="entry name" value="HTH_18"/>
    <property type="match status" value="1"/>
</dbReference>
<dbReference type="PATRIC" id="fig|1212548.4.peg.2379"/>
<dbReference type="GO" id="GO:0043565">
    <property type="term" value="F:sequence-specific DNA binding"/>
    <property type="evidence" value="ECO:0007669"/>
    <property type="project" value="InterPro"/>
</dbReference>
<reference evidence="5 6" key="1">
    <citation type="journal article" date="2013" name="Genome Announc.">
        <title>Draft Genome of Pseudomonas stutzeri Strain NF13, a Nitrogen Fixer Isolated from the Galapagos Rift Hydrothermal Vent.</title>
        <authorList>
            <person name="Pena A."/>
            <person name="Busquets A."/>
            <person name="Gomila M."/>
            <person name="Mayol J."/>
            <person name="Bosch R."/>
            <person name="Nogales B."/>
            <person name="Garcia-Valdes E."/>
            <person name="Bennasar A."/>
            <person name="Lalucat J."/>
        </authorList>
    </citation>
    <scope>NUCLEOTIDE SEQUENCE [LARGE SCALE GENOMIC DNA]</scope>
    <source>
        <strain evidence="5 6">NF13</strain>
    </source>
</reference>
<evidence type="ECO:0000256" key="3">
    <source>
        <dbReference type="ARBA" id="ARBA00023163"/>
    </source>
</evidence>
<dbReference type="Gene3D" id="1.10.10.60">
    <property type="entry name" value="Homeodomain-like"/>
    <property type="match status" value="1"/>
</dbReference>
<dbReference type="InterPro" id="IPR018062">
    <property type="entry name" value="HTH_AraC-typ_CS"/>
</dbReference>
<dbReference type="EMBL" id="AOBS01000052">
    <property type="protein sequence ID" value="EMD99932.1"/>
    <property type="molecule type" value="Genomic_DNA"/>
</dbReference>
<evidence type="ECO:0000259" key="4">
    <source>
        <dbReference type="PROSITE" id="PS01124"/>
    </source>
</evidence>
<dbReference type="eggNOG" id="COG2207">
    <property type="taxonomic scope" value="Bacteria"/>
</dbReference>
<protein>
    <submittedName>
        <fullName evidence="5">Transcriptional regulator protein</fullName>
    </submittedName>
</protein>
<dbReference type="SUPFAM" id="SSF46689">
    <property type="entry name" value="Homeodomain-like"/>
    <property type="match status" value="2"/>
</dbReference>
<evidence type="ECO:0000256" key="1">
    <source>
        <dbReference type="ARBA" id="ARBA00023015"/>
    </source>
</evidence>
<dbReference type="RefSeq" id="WP_003301074.1">
    <property type="nucleotide sequence ID" value="NZ_AOBS01000052.1"/>
</dbReference>
<dbReference type="PANTHER" id="PTHR47893">
    <property type="entry name" value="REGULATORY PROTEIN PCHR"/>
    <property type="match status" value="1"/>
</dbReference>
<keyword evidence="2" id="KW-0238">DNA-binding</keyword>
<feature type="domain" description="HTH araC/xylS-type" evidence="4">
    <location>
        <begin position="122"/>
        <end position="220"/>
    </location>
</feature>
<evidence type="ECO:0000313" key="6">
    <source>
        <dbReference type="Proteomes" id="UP000011700"/>
    </source>
</evidence>
<comment type="caution">
    <text evidence="5">The sequence shown here is derived from an EMBL/GenBank/DDBJ whole genome shotgun (WGS) entry which is preliminary data.</text>
</comment>
<dbReference type="GO" id="GO:0003700">
    <property type="term" value="F:DNA-binding transcription factor activity"/>
    <property type="evidence" value="ECO:0007669"/>
    <property type="project" value="InterPro"/>
</dbReference>